<sequence length="118" mass="12086">MFAEREPVKVKVNTVLLLAVTVLLIITQVLPVVFCRYTVPTQAPVASALIEVVSIASLKVTTTVVIEEALAAAIGVTLTTVGAVVSAVLAVVNPVDWVSAAARALPAASLAAVVTLIL</sequence>
<accession>A0A1F6GLR2</accession>
<evidence type="ECO:0000313" key="2">
    <source>
        <dbReference type="EMBL" id="OGG99055.1"/>
    </source>
</evidence>
<proteinExistence type="predicted"/>
<dbReference type="EMBL" id="MFNF01000061">
    <property type="protein sequence ID" value="OGG99055.1"/>
    <property type="molecule type" value="Genomic_DNA"/>
</dbReference>
<name>A0A1F6GLR2_9PROT</name>
<evidence type="ECO:0000256" key="1">
    <source>
        <dbReference type="SAM" id="Phobius"/>
    </source>
</evidence>
<reference evidence="2 3" key="1">
    <citation type="journal article" date="2016" name="Nat. Commun.">
        <title>Thousands of microbial genomes shed light on interconnected biogeochemical processes in an aquifer system.</title>
        <authorList>
            <person name="Anantharaman K."/>
            <person name="Brown C.T."/>
            <person name="Hug L.A."/>
            <person name="Sharon I."/>
            <person name="Castelle C.J."/>
            <person name="Probst A.J."/>
            <person name="Thomas B.C."/>
            <person name="Singh A."/>
            <person name="Wilkins M.J."/>
            <person name="Karaoz U."/>
            <person name="Brodie E.L."/>
            <person name="Williams K.H."/>
            <person name="Hubbard S.S."/>
            <person name="Banfield J.F."/>
        </authorList>
    </citation>
    <scope>NUCLEOTIDE SEQUENCE [LARGE SCALE GENOMIC DNA]</scope>
</reference>
<protein>
    <submittedName>
        <fullName evidence="2">Uncharacterized protein</fullName>
    </submittedName>
</protein>
<comment type="caution">
    <text evidence="2">The sequence shown here is derived from an EMBL/GenBank/DDBJ whole genome shotgun (WGS) entry which is preliminary data.</text>
</comment>
<organism evidence="2 3">
    <name type="scientific">Candidatus Lambdaproteobacteria bacterium RIFOXYD2_FULL_56_26</name>
    <dbReference type="NCBI Taxonomy" id="1817773"/>
    <lineage>
        <taxon>Bacteria</taxon>
        <taxon>Pseudomonadati</taxon>
        <taxon>Pseudomonadota</taxon>
        <taxon>Candidatus Lambdaproteobacteria</taxon>
    </lineage>
</organism>
<keyword evidence="1" id="KW-0472">Membrane</keyword>
<feature type="transmembrane region" description="Helical" evidence="1">
    <location>
        <begin position="70"/>
        <end position="91"/>
    </location>
</feature>
<keyword evidence="1" id="KW-1133">Transmembrane helix</keyword>
<dbReference type="AlphaFoldDB" id="A0A1F6GLR2"/>
<evidence type="ECO:0000313" key="3">
    <source>
        <dbReference type="Proteomes" id="UP000177583"/>
    </source>
</evidence>
<keyword evidence="1" id="KW-0812">Transmembrane</keyword>
<gene>
    <name evidence="2" type="ORF">A2557_09840</name>
</gene>
<dbReference type="Proteomes" id="UP000177583">
    <property type="component" value="Unassembled WGS sequence"/>
</dbReference>